<dbReference type="Proteomes" id="UP000183952">
    <property type="component" value="Unassembled WGS sequence"/>
</dbReference>
<dbReference type="EMBL" id="FRAD01000005">
    <property type="protein sequence ID" value="SHJ65174.1"/>
    <property type="molecule type" value="Genomic_DNA"/>
</dbReference>
<organism evidence="1 2">
    <name type="scientific">Hathewaya proteolytica DSM 3090</name>
    <dbReference type="NCBI Taxonomy" id="1121331"/>
    <lineage>
        <taxon>Bacteria</taxon>
        <taxon>Bacillati</taxon>
        <taxon>Bacillota</taxon>
        <taxon>Clostridia</taxon>
        <taxon>Eubacteriales</taxon>
        <taxon>Clostridiaceae</taxon>
        <taxon>Hathewaya</taxon>
    </lineage>
</organism>
<proteinExistence type="predicted"/>
<evidence type="ECO:0000313" key="1">
    <source>
        <dbReference type="EMBL" id="SHJ65174.1"/>
    </source>
</evidence>
<gene>
    <name evidence="1" type="ORF">SAMN02745248_00591</name>
</gene>
<accession>A0A1M6L213</accession>
<name>A0A1M6L213_9CLOT</name>
<sequence>MINIKKIQSKKTVLTKPQKNLILQSSICDRDKELKSVLNLFKGSISVCDLESIKTKYKDQYDLLSSADAVNEMIEVSSKEWRSKEYKETTNQPCELCGNPHSKEKFIILNLFNHNEMLVGSSCIKKFPHLDNNLYNITTDEYAKLIKSHQIDKIERIINFDKRFNCGNITFKEWKNKYDSYEISLPTDYDKDFINILRKSKSIYTSYVSRKISELDLNKFTGCLKEYEWFVKKCEKFVHENSTDKYICTKSIENFLINTPERKGILNMIKETAKIRKDMAKYVCKKEFIKRFEDRIMDIFSKYNLVLKQITDEIIQFEYKYKTFDTLLLQCSLKEFTMKFSNIFYDMNVLNKGDIFDTLFITINRSNINRFIEILNHILKNTKYYFYIDYDMYEREEIELRTSNTKKFTTIDMDIIYTFNKVLYLEMNESKQILMDYINSVKVWSNTKDKDKYDIGAIDKVWSTDSY</sequence>
<dbReference type="STRING" id="1121331.SAMN02745248_00591"/>
<evidence type="ECO:0000313" key="2">
    <source>
        <dbReference type="Proteomes" id="UP000183952"/>
    </source>
</evidence>
<reference evidence="1 2" key="1">
    <citation type="submission" date="2016-11" db="EMBL/GenBank/DDBJ databases">
        <authorList>
            <person name="Jaros S."/>
            <person name="Januszkiewicz K."/>
            <person name="Wedrychowicz H."/>
        </authorList>
    </citation>
    <scope>NUCLEOTIDE SEQUENCE [LARGE SCALE GENOMIC DNA]</scope>
    <source>
        <strain evidence="1 2">DSM 3090</strain>
    </source>
</reference>
<protein>
    <submittedName>
        <fullName evidence="1">Uncharacterized protein</fullName>
    </submittedName>
</protein>
<dbReference type="AlphaFoldDB" id="A0A1M6L213"/>
<dbReference type="OrthoDB" id="1937513at2"/>
<keyword evidence="2" id="KW-1185">Reference proteome</keyword>
<dbReference type="RefSeq" id="WP_072902159.1">
    <property type="nucleotide sequence ID" value="NZ_FRAD01000005.1"/>
</dbReference>